<evidence type="ECO:0000256" key="6">
    <source>
        <dbReference type="ARBA" id="ARBA00023015"/>
    </source>
</evidence>
<reference evidence="12 13" key="1">
    <citation type="journal article" date="2013" name="PLoS Genet.">
        <title>Comparative genome structure, secondary metabolite, and effector coding capacity across Cochliobolus pathogens.</title>
        <authorList>
            <person name="Condon B.J."/>
            <person name="Leng Y."/>
            <person name="Wu D."/>
            <person name="Bushley K.E."/>
            <person name="Ohm R.A."/>
            <person name="Otillar R."/>
            <person name="Martin J."/>
            <person name="Schackwitz W."/>
            <person name="Grimwood J."/>
            <person name="MohdZainudin N."/>
            <person name="Xue C."/>
            <person name="Wang R."/>
            <person name="Manning V.A."/>
            <person name="Dhillon B."/>
            <person name="Tu Z.J."/>
            <person name="Steffenson B.J."/>
            <person name="Salamov A."/>
            <person name="Sun H."/>
            <person name="Lowry S."/>
            <person name="LaButti K."/>
            <person name="Han J."/>
            <person name="Copeland A."/>
            <person name="Lindquist E."/>
            <person name="Barry K."/>
            <person name="Schmutz J."/>
            <person name="Baker S.E."/>
            <person name="Ciuffetti L.M."/>
            <person name="Grigoriev I.V."/>
            <person name="Zhong S."/>
            <person name="Turgeon B.G."/>
        </authorList>
    </citation>
    <scope>NUCLEOTIDE SEQUENCE [LARGE SCALE GENOMIC DNA]</scope>
    <source>
        <strain evidence="12 13">ATCC 44560</strain>
    </source>
</reference>
<dbReference type="InterPro" id="IPR001138">
    <property type="entry name" value="Zn2Cys6_DnaBD"/>
</dbReference>
<proteinExistence type="predicted"/>
<dbReference type="PROSITE" id="PS00028">
    <property type="entry name" value="ZINC_FINGER_C2H2_1"/>
    <property type="match status" value="2"/>
</dbReference>
<evidence type="ECO:0000256" key="4">
    <source>
        <dbReference type="ARBA" id="ARBA00022771"/>
    </source>
</evidence>
<dbReference type="PANTHER" id="PTHR47660">
    <property type="entry name" value="TRANSCRIPTION FACTOR WITH C2H2 AND ZN(2)-CYS(6) DNA BINDING DOMAIN (EUROFUNG)-RELATED-RELATED"/>
    <property type="match status" value="1"/>
</dbReference>
<dbReference type="PROSITE" id="PS50048">
    <property type="entry name" value="ZN2_CY6_FUNGAL_2"/>
    <property type="match status" value="1"/>
</dbReference>
<feature type="domain" description="C2H2-type" evidence="11">
    <location>
        <begin position="8"/>
        <end position="35"/>
    </location>
</feature>
<keyword evidence="13" id="KW-1185">Reference proteome</keyword>
<evidence type="ECO:0008006" key="14">
    <source>
        <dbReference type="Google" id="ProtNLM"/>
    </source>
</evidence>
<dbReference type="GO" id="GO:0000981">
    <property type="term" value="F:DNA-binding transcription factor activity, RNA polymerase II-specific"/>
    <property type="evidence" value="ECO:0007669"/>
    <property type="project" value="InterPro"/>
</dbReference>
<keyword evidence="2" id="KW-0479">Metal-binding</keyword>
<dbReference type="InterPro" id="IPR036236">
    <property type="entry name" value="Znf_C2H2_sf"/>
</dbReference>
<dbReference type="InterPro" id="IPR036864">
    <property type="entry name" value="Zn2-C6_fun-type_DNA-bd_sf"/>
</dbReference>
<comment type="subcellular location">
    <subcellularLocation>
        <location evidence="1">Nucleus</location>
    </subcellularLocation>
</comment>
<dbReference type="Proteomes" id="UP000054032">
    <property type="component" value="Unassembled WGS sequence"/>
</dbReference>
<dbReference type="SMART" id="SM00355">
    <property type="entry name" value="ZnF_C2H2"/>
    <property type="match status" value="2"/>
</dbReference>
<evidence type="ECO:0000256" key="9">
    <source>
        <dbReference type="PROSITE-ProRule" id="PRU00042"/>
    </source>
</evidence>
<keyword evidence="7" id="KW-0804">Transcription</keyword>
<dbReference type="GO" id="GO:0008270">
    <property type="term" value="F:zinc ion binding"/>
    <property type="evidence" value="ECO:0007669"/>
    <property type="project" value="UniProtKB-KW"/>
</dbReference>
<evidence type="ECO:0000259" key="10">
    <source>
        <dbReference type="PROSITE" id="PS50048"/>
    </source>
</evidence>
<name>W6Z1G8_COCMI</name>
<organism evidence="12 13">
    <name type="scientific">Bipolaris oryzae ATCC 44560</name>
    <dbReference type="NCBI Taxonomy" id="930090"/>
    <lineage>
        <taxon>Eukaryota</taxon>
        <taxon>Fungi</taxon>
        <taxon>Dikarya</taxon>
        <taxon>Ascomycota</taxon>
        <taxon>Pezizomycotina</taxon>
        <taxon>Dothideomycetes</taxon>
        <taxon>Pleosporomycetidae</taxon>
        <taxon>Pleosporales</taxon>
        <taxon>Pleosporineae</taxon>
        <taxon>Pleosporaceae</taxon>
        <taxon>Bipolaris</taxon>
    </lineage>
</organism>
<evidence type="ECO:0000256" key="5">
    <source>
        <dbReference type="ARBA" id="ARBA00022833"/>
    </source>
</evidence>
<keyword evidence="8" id="KW-0539">Nucleus</keyword>
<dbReference type="FunFam" id="3.30.160.60:FF:001289">
    <property type="entry name" value="Zinc finger protein 574"/>
    <property type="match status" value="1"/>
</dbReference>
<evidence type="ECO:0000256" key="7">
    <source>
        <dbReference type="ARBA" id="ARBA00023163"/>
    </source>
</evidence>
<dbReference type="SUPFAM" id="SSF57667">
    <property type="entry name" value="beta-beta-alpha zinc fingers"/>
    <property type="match status" value="1"/>
</dbReference>
<gene>
    <name evidence="12" type="ORF">COCMIDRAFT_38492</name>
</gene>
<dbReference type="Gene3D" id="3.30.160.60">
    <property type="entry name" value="Classic Zinc Finger"/>
    <property type="match status" value="2"/>
</dbReference>
<keyword evidence="3" id="KW-0677">Repeat</keyword>
<dbReference type="GO" id="GO:0005634">
    <property type="term" value="C:nucleus"/>
    <property type="evidence" value="ECO:0007669"/>
    <property type="project" value="UniProtKB-SubCell"/>
</dbReference>
<dbReference type="EMBL" id="KI964025">
    <property type="protein sequence ID" value="EUC43553.1"/>
    <property type="molecule type" value="Genomic_DNA"/>
</dbReference>
<dbReference type="GeneID" id="19123481"/>
<dbReference type="SMART" id="SM00066">
    <property type="entry name" value="GAL4"/>
    <property type="match status" value="1"/>
</dbReference>
<dbReference type="KEGG" id="bor:COCMIDRAFT_38492"/>
<keyword evidence="4 9" id="KW-0863">Zinc-finger</keyword>
<evidence type="ECO:0000259" key="11">
    <source>
        <dbReference type="PROSITE" id="PS50157"/>
    </source>
</evidence>
<evidence type="ECO:0000256" key="3">
    <source>
        <dbReference type="ARBA" id="ARBA00022737"/>
    </source>
</evidence>
<dbReference type="eggNOG" id="KOG1721">
    <property type="taxonomic scope" value="Eukaryota"/>
</dbReference>
<dbReference type="SUPFAM" id="SSF57701">
    <property type="entry name" value="Zn2/Cys6 DNA-binding domain"/>
    <property type="match status" value="1"/>
</dbReference>
<dbReference type="HOGENOM" id="CLU_924350_0_0_1"/>
<dbReference type="Gene3D" id="4.10.240.10">
    <property type="entry name" value="Zn(2)-C6 fungal-type DNA-binding domain"/>
    <property type="match status" value="1"/>
</dbReference>
<dbReference type="CDD" id="cd00067">
    <property type="entry name" value="GAL4"/>
    <property type="match status" value="1"/>
</dbReference>
<dbReference type="Pfam" id="PF13894">
    <property type="entry name" value="zf-C2H2_4"/>
    <property type="match status" value="1"/>
</dbReference>
<feature type="domain" description="Zn(2)-C6 fungal-type" evidence="10">
    <location>
        <begin position="74"/>
        <end position="103"/>
    </location>
</feature>
<accession>W6Z1G8</accession>
<sequence length="301" mass="33222">MASDPASLTCEHCGDTFLRREHWDRHLRRHSGVKLFQCEVCSKSFARRDTLMRHSSIHHHGDQTHGMQRRCVQACLSCARLKQRCRGGLPCARCQRAGNKCLYSPGKATNVTSFSSRASETTAMHIDAVMSSSVLTDQHPNDVNSQSNMLHVTDRQPLEATEQVALYHDNSNPSSSSASNSQIRFSFSSTVATHPITVPATFTPSSLDDDTTFYTSNQWNPSSSLHGDTVMNEFAAGWDPMTAYIPFWLVPGGLGDVLDTPPYAIGNHNQQCGLGTHSHPPDYRMQSRGILTKLLCDAMPG</sequence>
<dbReference type="PROSITE" id="PS00463">
    <property type="entry name" value="ZN2_CY6_FUNGAL_1"/>
    <property type="match status" value="1"/>
</dbReference>
<feature type="domain" description="C2H2-type" evidence="11">
    <location>
        <begin position="36"/>
        <end position="64"/>
    </location>
</feature>
<keyword evidence="6" id="KW-0805">Transcription regulation</keyword>
<evidence type="ECO:0000313" key="13">
    <source>
        <dbReference type="Proteomes" id="UP000054032"/>
    </source>
</evidence>
<dbReference type="PROSITE" id="PS50157">
    <property type="entry name" value="ZINC_FINGER_C2H2_2"/>
    <property type="match status" value="2"/>
</dbReference>
<dbReference type="PANTHER" id="PTHR47660:SF2">
    <property type="entry name" value="TRANSCRIPTION FACTOR WITH C2H2 AND ZN(2)-CYS(6) DNA BINDING DOMAIN (EUROFUNG)"/>
    <property type="match status" value="1"/>
</dbReference>
<dbReference type="Pfam" id="PF00172">
    <property type="entry name" value="Zn_clus"/>
    <property type="match status" value="1"/>
</dbReference>
<dbReference type="RefSeq" id="XP_007689905.1">
    <property type="nucleotide sequence ID" value="XM_007691715.1"/>
</dbReference>
<dbReference type="InterPro" id="IPR013087">
    <property type="entry name" value="Znf_C2H2_type"/>
</dbReference>
<keyword evidence="5" id="KW-0862">Zinc</keyword>
<dbReference type="AlphaFoldDB" id="W6Z1G8"/>
<dbReference type="OrthoDB" id="3689632at2759"/>
<evidence type="ECO:0000313" key="12">
    <source>
        <dbReference type="EMBL" id="EUC43553.1"/>
    </source>
</evidence>
<evidence type="ECO:0000256" key="1">
    <source>
        <dbReference type="ARBA" id="ARBA00004123"/>
    </source>
</evidence>
<evidence type="ECO:0000256" key="2">
    <source>
        <dbReference type="ARBA" id="ARBA00022723"/>
    </source>
</evidence>
<protein>
    <recommendedName>
        <fullName evidence="14">C2H2-type domain-containing protein</fullName>
    </recommendedName>
</protein>
<evidence type="ECO:0000256" key="8">
    <source>
        <dbReference type="ARBA" id="ARBA00023242"/>
    </source>
</evidence>